<proteinExistence type="predicted"/>
<evidence type="ECO:0000313" key="4">
    <source>
        <dbReference type="Proteomes" id="UP001596022"/>
    </source>
</evidence>
<dbReference type="EMBL" id="JBHSFW010000001">
    <property type="protein sequence ID" value="MFC4618370.1"/>
    <property type="molecule type" value="Genomic_DNA"/>
</dbReference>
<keyword evidence="4" id="KW-1185">Reference proteome</keyword>
<dbReference type="SMART" id="SM00530">
    <property type="entry name" value="HTH_XRE"/>
    <property type="match status" value="1"/>
</dbReference>
<dbReference type="SUPFAM" id="SSF47413">
    <property type="entry name" value="lambda repressor-like DNA-binding domains"/>
    <property type="match status" value="1"/>
</dbReference>
<reference evidence="4" key="1">
    <citation type="journal article" date="2019" name="Int. J. Syst. Evol. Microbiol.">
        <title>The Global Catalogue of Microorganisms (GCM) 10K type strain sequencing project: providing services to taxonomists for standard genome sequencing and annotation.</title>
        <authorList>
            <consortium name="The Broad Institute Genomics Platform"/>
            <consortium name="The Broad Institute Genome Sequencing Center for Infectious Disease"/>
            <person name="Wu L."/>
            <person name="Ma J."/>
        </authorList>
    </citation>
    <scope>NUCLEOTIDE SEQUENCE [LARGE SCALE GENOMIC DNA]</scope>
    <source>
        <strain evidence="4">CGMCC 1.16306</strain>
    </source>
</reference>
<dbReference type="Pfam" id="PF01381">
    <property type="entry name" value="HTH_3"/>
    <property type="match status" value="1"/>
</dbReference>
<dbReference type="RefSeq" id="WP_376845362.1">
    <property type="nucleotide sequence ID" value="NZ_JBHSFW010000001.1"/>
</dbReference>
<organism evidence="3 4">
    <name type="scientific">Camelliibacillus cellulosilyticus</name>
    <dbReference type="NCBI Taxonomy" id="2174486"/>
    <lineage>
        <taxon>Bacteria</taxon>
        <taxon>Bacillati</taxon>
        <taxon>Bacillota</taxon>
        <taxon>Bacilli</taxon>
        <taxon>Bacillales</taxon>
        <taxon>Sporolactobacillaceae</taxon>
        <taxon>Camelliibacillus</taxon>
    </lineage>
</organism>
<comment type="caution">
    <text evidence="3">The sequence shown here is derived from an EMBL/GenBank/DDBJ whole genome shotgun (WGS) entry which is preliminary data.</text>
</comment>
<keyword evidence="1" id="KW-0238">DNA-binding</keyword>
<evidence type="ECO:0000313" key="3">
    <source>
        <dbReference type="EMBL" id="MFC4618370.1"/>
    </source>
</evidence>
<accession>A0ABV9GP15</accession>
<protein>
    <submittedName>
        <fullName evidence="3">Helix-turn-helix domain-containing protein</fullName>
    </submittedName>
</protein>
<name>A0ABV9GP15_9BACL</name>
<feature type="domain" description="HTH cro/C1-type" evidence="2">
    <location>
        <begin position="9"/>
        <end position="63"/>
    </location>
</feature>
<dbReference type="InterPro" id="IPR001387">
    <property type="entry name" value="Cro/C1-type_HTH"/>
</dbReference>
<dbReference type="CDD" id="cd00093">
    <property type="entry name" value="HTH_XRE"/>
    <property type="match status" value="1"/>
</dbReference>
<gene>
    <name evidence="3" type="ORF">ACFO4N_06450</name>
</gene>
<evidence type="ECO:0000259" key="2">
    <source>
        <dbReference type="PROSITE" id="PS50943"/>
    </source>
</evidence>
<sequence>MRDTLGGRIKHLRERKSLSQKKLAEQLQISNVQLSRYEADKRTPDPAMVAQIATFFDVTTDYLLGKTDAIHEERHGYLNKEDIELIDSIKKVDGLETFIRNVLKQPEDVKKLVKIWEIIKDM</sequence>
<dbReference type="InterPro" id="IPR010982">
    <property type="entry name" value="Lambda_DNA-bd_dom_sf"/>
</dbReference>
<dbReference type="PROSITE" id="PS50943">
    <property type="entry name" value="HTH_CROC1"/>
    <property type="match status" value="1"/>
</dbReference>
<evidence type="ECO:0000256" key="1">
    <source>
        <dbReference type="ARBA" id="ARBA00023125"/>
    </source>
</evidence>
<dbReference type="PANTHER" id="PTHR46558:SF11">
    <property type="entry name" value="HTH-TYPE TRANSCRIPTIONAL REGULATOR XRE"/>
    <property type="match status" value="1"/>
</dbReference>
<dbReference type="Gene3D" id="1.10.260.40">
    <property type="entry name" value="lambda repressor-like DNA-binding domains"/>
    <property type="match status" value="1"/>
</dbReference>
<dbReference type="PANTHER" id="PTHR46558">
    <property type="entry name" value="TRACRIPTIONAL REGULATORY PROTEIN-RELATED-RELATED"/>
    <property type="match status" value="1"/>
</dbReference>
<dbReference type="Proteomes" id="UP001596022">
    <property type="component" value="Unassembled WGS sequence"/>
</dbReference>